<dbReference type="PANTHER" id="PTHR23120">
    <property type="entry name" value="MAESTRO-RELATED HEAT DOMAIN-CONTAINING"/>
    <property type="match status" value="1"/>
</dbReference>
<evidence type="ECO:0000259" key="1">
    <source>
        <dbReference type="Pfam" id="PF23210"/>
    </source>
</evidence>
<gene>
    <name evidence="2" type="ORF">NAES01612_LOCUS17690</name>
</gene>
<organism evidence="2">
    <name type="scientific">Paramoeba aestuarina</name>
    <dbReference type="NCBI Taxonomy" id="180227"/>
    <lineage>
        <taxon>Eukaryota</taxon>
        <taxon>Amoebozoa</taxon>
        <taxon>Discosea</taxon>
        <taxon>Flabellinia</taxon>
        <taxon>Dactylopodida</taxon>
        <taxon>Paramoebidae</taxon>
        <taxon>Paramoeba</taxon>
    </lineage>
</organism>
<feature type="domain" description="MROH2B-like HEAT-repeats" evidence="1">
    <location>
        <begin position="2"/>
        <end position="210"/>
    </location>
</feature>
<name>A0A7S4UHK8_9EUKA</name>
<dbReference type="PANTHER" id="PTHR23120:SF0">
    <property type="entry name" value="MAESTRO HEAT-LIKE REPEAT FAMILY MEMBER 1"/>
    <property type="match status" value="1"/>
</dbReference>
<dbReference type="AlphaFoldDB" id="A0A7S4UHK8"/>
<dbReference type="EMBL" id="HBKR01027066">
    <property type="protein sequence ID" value="CAE2320192.1"/>
    <property type="molecule type" value="Transcribed_RNA"/>
</dbReference>
<dbReference type="Pfam" id="PF23210">
    <property type="entry name" value="HEAT_Maestro_2"/>
    <property type="match status" value="1"/>
</dbReference>
<dbReference type="InterPro" id="IPR055408">
    <property type="entry name" value="HEAT_MROH2B-like"/>
</dbReference>
<proteinExistence type="predicted"/>
<accession>A0A7S4UHK8</accession>
<evidence type="ECO:0000313" key="2">
    <source>
        <dbReference type="EMBL" id="CAE2320192.1"/>
    </source>
</evidence>
<protein>
    <recommendedName>
        <fullName evidence="1">MROH2B-like HEAT-repeats domain-containing protein</fullName>
    </recommendedName>
</protein>
<dbReference type="GO" id="GO:0005737">
    <property type="term" value="C:cytoplasm"/>
    <property type="evidence" value="ECO:0007669"/>
    <property type="project" value="TreeGrafter"/>
</dbReference>
<dbReference type="InterPro" id="IPR045206">
    <property type="entry name" value="Maestro_heat-like_prot"/>
</dbReference>
<reference evidence="2" key="1">
    <citation type="submission" date="2021-01" db="EMBL/GenBank/DDBJ databases">
        <authorList>
            <person name="Corre E."/>
            <person name="Pelletier E."/>
            <person name="Niang G."/>
            <person name="Scheremetjew M."/>
            <person name="Finn R."/>
            <person name="Kale V."/>
            <person name="Holt S."/>
            <person name="Cochrane G."/>
            <person name="Meng A."/>
            <person name="Brown T."/>
            <person name="Cohen L."/>
        </authorList>
    </citation>
    <scope>NUCLEOTIDE SEQUENCE</scope>
    <source>
        <strain evidence="2">SoJaBio B1-5/56/2</strain>
    </source>
</reference>
<sequence>MFEFVVDPKYTPAAGILAKAIAALGSRKREEWESGEADDEKKDFYLIDFEKHVNLPTTHALIARWFVLATTALRRNKQGENVLEALRACGPLLHEEVAALWDNALVKLVVFIQNKQDNWVQQKWEDLILRLLAETIKLIDNDAWTTKIGEALAEQLPSYKDDPELKANALKQLGLVLQKLSHKAFINNQLELMFKSTNHANDAERLGCAQG</sequence>